<proteinExistence type="predicted"/>
<evidence type="ECO:0000313" key="1">
    <source>
        <dbReference type="EMBL" id="TBW55959.1"/>
    </source>
</evidence>
<gene>
    <name evidence="1" type="ORF">EZI54_10625</name>
</gene>
<protein>
    <submittedName>
        <fullName evidence="1">DUF1249 domain-containing protein</fullName>
    </submittedName>
</protein>
<dbReference type="InterPro" id="IPR009659">
    <property type="entry name" value="DUF1249"/>
</dbReference>
<dbReference type="EMBL" id="SJDL01000014">
    <property type="protein sequence ID" value="TBW55959.1"/>
    <property type="molecule type" value="Genomic_DNA"/>
</dbReference>
<comment type="caution">
    <text evidence="1">The sequence shown here is derived from an EMBL/GenBank/DDBJ whole genome shotgun (WGS) entry which is preliminary data.</text>
</comment>
<accession>A0ABY1ZKT0</accession>
<dbReference type="PANTHER" id="PTHR38774:SF1">
    <property type="entry name" value="CYTOPLASMIC PROTEIN"/>
    <property type="match status" value="1"/>
</dbReference>
<name>A0ABY1ZKT0_9GAMM</name>
<reference evidence="1 2" key="1">
    <citation type="submission" date="2019-02" db="EMBL/GenBank/DDBJ databases">
        <title>Marinobacter halodurans sp. nov., a marine bacterium isolated from sea tidal flat.</title>
        <authorList>
            <person name="Yoo Y."/>
            <person name="Lee D.W."/>
            <person name="Kim B.S."/>
            <person name="Kim J.-J."/>
        </authorList>
    </citation>
    <scope>NUCLEOTIDE SEQUENCE [LARGE SCALE GENOMIC DNA]</scope>
    <source>
        <strain evidence="1 2">YJ-S3-2</strain>
    </source>
</reference>
<evidence type="ECO:0000313" key="2">
    <source>
        <dbReference type="Proteomes" id="UP000313645"/>
    </source>
</evidence>
<dbReference type="Proteomes" id="UP000313645">
    <property type="component" value="Unassembled WGS sequence"/>
</dbReference>
<dbReference type="Pfam" id="PF06853">
    <property type="entry name" value="DUF1249"/>
    <property type="match status" value="1"/>
</dbReference>
<sequence>MPLRRRKAYVPDLRRFGALCEGNYGRIRRLRLLAEAHPEVAEFELRDGDAYFGRVRIEQLQQSRFTETLLLEQIHNAGRWLNDPHLTVRVYHDAGVAEVISCYRYNRIEAINDYPNRFMHHPDEKTQVNAFLADWLDFCLRFGHVPADRIAWPVID</sequence>
<keyword evidence="2" id="KW-1185">Reference proteome</keyword>
<organism evidence="1 2">
    <name type="scientific">Marinobacter halodurans</name>
    <dbReference type="NCBI Taxonomy" id="2528979"/>
    <lineage>
        <taxon>Bacteria</taxon>
        <taxon>Pseudomonadati</taxon>
        <taxon>Pseudomonadota</taxon>
        <taxon>Gammaproteobacteria</taxon>
        <taxon>Pseudomonadales</taxon>
        <taxon>Marinobacteraceae</taxon>
        <taxon>Marinobacter</taxon>
    </lineage>
</organism>
<dbReference type="PANTHER" id="PTHR38774">
    <property type="entry name" value="CYTOPLASMIC PROTEIN-RELATED"/>
    <property type="match status" value="1"/>
</dbReference>